<evidence type="ECO:0000256" key="3">
    <source>
        <dbReference type="ARBA" id="ARBA00022692"/>
    </source>
</evidence>
<feature type="transmembrane region" description="Helical" evidence="6">
    <location>
        <begin position="70"/>
        <end position="90"/>
    </location>
</feature>
<keyword evidence="3 6" id="KW-0812">Transmembrane</keyword>
<protein>
    <submittedName>
        <fullName evidence="7">ABC transporter permease</fullName>
    </submittedName>
</protein>
<evidence type="ECO:0000256" key="1">
    <source>
        <dbReference type="ARBA" id="ARBA00004141"/>
    </source>
</evidence>
<keyword evidence="5 6" id="KW-0472">Membrane</keyword>
<dbReference type="PANTHER" id="PTHR30028">
    <property type="entry name" value="UPF0014 INNER MEMBRANE PROTEIN YBBM-RELATED"/>
    <property type="match status" value="1"/>
</dbReference>
<feature type="transmembrane region" description="Helical" evidence="6">
    <location>
        <begin position="102"/>
        <end position="123"/>
    </location>
</feature>
<evidence type="ECO:0000256" key="2">
    <source>
        <dbReference type="ARBA" id="ARBA00005268"/>
    </source>
</evidence>
<dbReference type="EMBL" id="BAABFR010000028">
    <property type="protein sequence ID" value="GAA4392296.1"/>
    <property type="molecule type" value="Genomic_DNA"/>
</dbReference>
<name>A0ABP8JKI8_9ACTN</name>
<dbReference type="RefSeq" id="WP_344995121.1">
    <property type="nucleotide sequence ID" value="NZ_BAABFR010000028.1"/>
</dbReference>
<dbReference type="InterPro" id="IPR005226">
    <property type="entry name" value="UPF0014_fam"/>
</dbReference>
<feature type="transmembrane region" description="Helical" evidence="6">
    <location>
        <begin position="199"/>
        <end position="220"/>
    </location>
</feature>
<comment type="subcellular location">
    <subcellularLocation>
        <location evidence="1">Membrane</location>
        <topology evidence="1">Multi-pass membrane protein</topology>
    </subcellularLocation>
</comment>
<reference evidence="8" key="1">
    <citation type="journal article" date="2019" name="Int. J. Syst. Evol. Microbiol.">
        <title>The Global Catalogue of Microorganisms (GCM) 10K type strain sequencing project: providing services to taxonomists for standard genome sequencing and annotation.</title>
        <authorList>
            <consortium name="The Broad Institute Genomics Platform"/>
            <consortium name="The Broad Institute Genome Sequencing Center for Infectious Disease"/>
            <person name="Wu L."/>
            <person name="Ma J."/>
        </authorList>
    </citation>
    <scope>NUCLEOTIDE SEQUENCE [LARGE SCALE GENOMIC DNA]</scope>
    <source>
        <strain evidence="8">JCM 17688</strain>
    </source>
</reference>
<feature type="transmembrane region" description="Helical" evidence="6">
    <location>
        <begin position="226"/>
        <end position="248"/>
    </location>
</feature>
<gene>
    <name evidence="7" type="ORF">GCM10023147_22010</name>
</gene>
<accession>A0ABP8JKI8</accession>
<dbReference type="PANTHER" id="PTHR30028:SF0">
    <property type="entry name" value="PROTEIN ALUMINUM SENSITIVE 3"/>
    <property type="match status" value="1"/>
</dbReference>
<evidence type="ECO:0000256" key="4">
    <source>
        <dbReference type="ARBA" id="ARBA00022989"/>
    </source>
</evidence>
<dbReference type="Proteomes" id="UP001500635">
    <property type="component" value="Unassembled WGS sequence"/>
</dbReference>
<organism evidence="7 8">
    <name type="scientific">Tsukamurella soli</name>
    <dbReference type="NCBI Taxonomy" id="644556"/>
    <lineage>
        <taxon>Bacteria</taxon>
        <taxon>Bacillati</taxon>
        <taxon>Actinomycetota</taxon>
        <taxon>Actinomycetes</taxon>
        <taxon>Mycobacteriales</taxon>
        <taxon>Tsukamurellaceae</taxon>
        <taxon>Tsukamurella</taxon>
    </lineage>
</organism>
<sequence>MTSTSAGELLRLGPALAVALVLLALAATSVAWLGRTGHARQVAWASLRATVQLTALGAALTYIVDDLWFTAAFLLLMSLAAAWTATGRILRGRPTPRTMALTWAAVAVPANTLVVVLVLAAVVPAKGIAIIPTVGIIMGGAMTTASLAGQRARHELTTRIGEVEAGLALGLEPVFIRLEVCRPGAATALIPALDQTRTVGLVTIPGAFVGMVLGGAAPFVAAVMQLFVLVALLANSPIALVAVTQFVARGWYDR</sequence>
<dbReference type="Pfam" id="PF03649">
    <property type="entry name" value="UPF0014"/>
    <property type="match status" value="1"/>
</dbReference>
<keyword evidence="4 6" id="KW-1133">Transmembrane helix</keyword>
<evidence type="ECO:0000256" key="6">
    <source>
        <dbReference type="SAM" id="Phobius"/>
    </source>
</evidence>
<comment type="caution">
    <text evidence="7">The sequence shown here is derived from an EMBL/GenBank/DDBJ whole genome shotgun (WGS) entry which is preliminary data.</text>
</comment>
<keyword evidence="8" id="KW-1185">Reference proteome</keyword>
<feature type="transmembrane region" description="Helical" evidence="6">
    <location>
        <begin position="45"/>
        <end position="64"/>
    </location>
</feature>
<feature type="transmembrane region" description="Helical" evidence="6">
    <location>
        <begin position="12"/>
        <end position="33"/>
    </location>
</feature>
<feature type="transmembrane region" description="Helical" evidence="6">
    <location>
        <begin position="129"/>
        <end position="149"/>
    </location>
</feature>
<evidence type="ECO:0000313" key="7">
    <source>
        <dbReference type="EMBL" id="GAA4392296.1"/>
    </source>
</evidence>
<evidence type="ECO:0000313" key="8">
    <source>
        <dbReference type="Proteomes" id="UP001500635"/>
    </source>
</evidence>
<comment type="similarity">
    <text evidence="2">Belongs to the UPF0014 family.</text>
</comment>
<evidence type="ECO:0000256" key="5">
    <source>
        <dbReference type="ARBA" id="ARBA00023136"/>
    </source>
</evidence>
<proteinExistence type="inferred from homology"/>